<dbReference type="NCBIfam" id="TIGR01856">
    <property type="entry name" value="hisJ_fam"/>
    <property type="match status" value="1"/>
</dbReference>
<protein>
    <recommendedName>
        <fullName evidence="3 8">Histidinol-phosphatase</fullName>
        <shortName evidence="8">HolPase</shortName>
        <ecNumber evidence="3 8">3.1.3.15</ecNumber>
    </recommendedName>
</protein>
<sequence length="259" mass="30319">MKIDTHVHTNYCPHGSNDKMENYVRRAIELGIKKMTFTEHAPLPIVDTVPTKDSAMDEKDIYEYLKEVKGLQAKYSRKIEINAGFEVDYIEGFEQETRLFLEKYPETIKNSILSVHFLKLPDETYFCIDYSKDSFIQKGEELGYQTLYSIYEKTMEKALSEPFGTMTPKKIGHINLIHKFQKAYEHQDTINWIKLLKMTKNNSYTLDYNFAGLDKSFYGKTYPNEEIISEALHLDLKLETGSDAHKPEEVGRHFIEREE</sequence>
<dbReference type="CDD" id="cd12110">
    <property type="entry name" value="PHP_HisPPase_Hisj_like"/>
    <property type="match status" value="1"/>
</dbReference>
<dbReference type="PANTHER" id="PTHR21039">
    <property type="entry name" value="HISTIDINOL PHOSPHATASE-RELATED"/>
    <property type="match status" value="1"/>
</dbReference>
<dbReference type="NCBIfam" id="NF005996">
    <property type="entry name" value="PRK08123.1"/>
    <property type="match status" value="1"/>
</dbReference>
<dbReference type="InterPro" id="IPR004013">
    <property type="entry name" value="PHP_dom"/>
</dbReference>
<dbReference type="UniPathway" id="UPA00031">
    <property type="reaction ID" value="UER00013"/>
</dbReference>
<evidence type="ECO:0000256" key="3">
    <source>
        <dbReference type="ARBA" id="ARBA00013085"/>
    </source>
</evidence>
<dbReference type="EMBL" id="FOSJ01000048">
    <property type="protein sequence ID" value="SFK54923.1"/>
    <property type="molecule type" value="Genomic_DNA"/>
</dbReference>
<dbReference type="GO" id="GO:0000105">
    <property type="term" value="P:L-histidine biosynthetic process"/>
    <property type="evidence" value="ECO:0007669"/>
    <property type="project" value="UniProtKB-UniRule"/>
</dbReference>
<dbReference type="AlphaFoldDB" id="A0A1I4AF37"/>
<evidence type="ECO:0000256" key="8">
    <source>
        <dbReference type="RuleBase" id="RU366003"/>
    </source>
</evidence>
<accession>A0A1I4AF37</accession>
<comment type="pathway">
    <text evidence="1 8">Amino-acid biosynthesis; L-histidine biosynthesis; L-histidine from 5-phospho-alpha-D-ribose 1-diphosphate: step 8/9.</text>
</comment>
<evidence type="ECO:0000259" key="9">
    <source>
        <dbReference type="Pfam" id="PF02811"/>
    </source>
</evidence>
<dbReference type="Proteomes" id="UP000199589">
    <property type="component" value="Unassembled WGS sequence"/>
</dbReference>
<evidence type="ECO:0000256" key="4">
    <source>
        <dbReference type="ARBA" id="ARBA00022605"/>
    </source>
</evidence>
<dbReference type="SUPFAM" id="SSF89550">
    <property type="entry name" value="PHP domain-like"/>
    <property type="match status" value="1"/>
</dbReference>
<dbReference type="InterPro" id="IPR010140">
    <property type="entry name" value="Histidinol_P_phosphatase_HisJ"/>
</dbReference>
<keyword evidence="6 8" id="KW-0368">Histidine biosynthesis</keyword>
<keyword evidence="11" id="KW-1185">Reference proteome</keyword>
<dbReference type="InterPro" id="IPR016195">
    <property type="entry name" value="Pol/histidinol_Pase-like"/>
</dbReference>
<comment type="catalytic activity">
    <reaction evidence="7 8">
        <text>L-histidinol phosphate + H2O = L-histidinol + phosphate</text>
        <dbReference type="Rhea" id="RHEA:14465"/>
        <dbReference type="ChEBI" id="CHEBI:15377"/>
        <dbReference type="ChEBI" id="CHEBI:43474"/>
        <dbReference type="ChEBI" id="CHEBI:57699"/>
        <dbReference type="ChEBI" id="CHEBI:57980"/>
        <dbReference type="EC" id="3.1.3.15"/>
    </reaction>
</comment>
<evidence type="ECO:0000256" key="2">
    <source>
        <dbReference type="ARBA" id="ARBA00009152"/>
    </source>
</evidence>
<comment type="similarity">
    <text evidence="2 8">Belongs to the PHP hydrolase family. HisK subfamily.</text>
</comment>
<dbReference type="PANTHER" id="PTHR21039:SF0">
    <property type="entry name" value="HISTIDINOL-PHOSPHATASE"/>
    <property type="match status" value="1"/>
</dbReference>
<dbReference type="OrthoDB" id="9775255at2"/>
<keyword evidence="5 8" id="KW-0378">Hydrolase</keyword>
<gene>
    <name evidence="10" type="ORF">SAMN04488569_104811</name>
</gene>
<keyword evidence="4 8" id="KW-0028">Amino-acid biosynthesis</keyword>
<evidence type="ECO:0000313" key="10">
    <source>
        <dbReference type="EMBL" id="SFK54923.1"/>
    </source>
</evidence>
<evidence type="ECO:0000256" key="6">
    <source>
        <dbReference type="ARBA" id="ARBA00023102"/>
    </source>
</evidence>
<dbReference type="EC" id="3.1.3.15" evidence="3 8"/>
<dbReference type="RefSeq" id="WP_091898324.1">
    <property type="nucleotide sequence ID" value="NZ_FOSJ01000048.1"/>
</dbReference>
<dbReference type="Pfam" id="PF13263">
    <property type="entry name" value="PHP_C"/>
    <property type="match status" value="1"/>
</dbReference>
<dbReference type="Pfam" id="PF02811">
    <property type="entry name" value="PHP"/>
    <property type="match status" value="1"/>
</dbReference>
<evidence type="ECO:0000256" key="1">
    <source>
        <dbReference type="ARBA" id="ARBA00004970"/>
    </source>
</evidence>
<evidence type="ECO:0000313" key="11">
    <source>
        <dbReference type="Proteomes" id="UP000199589"/>
    </source>
</evidence>
<proteinExistence type="inferred from homology"/>
<dbReference type="Gene3D" id="3.20.20.140">
    <property type="entry name" value="Metal-dependent hydrolases"/>
    <property type="match status" value="1"/>
</dbReference>
<feature type="domain" description="PHP" evidence="9">
    <location>
        <begin position="4"/>
        <end position="206"/>
    </location>
</feature>
<name>A0A1I4AF37_9LACT</name>
<dbReference type="GO" id="GO:0005737">
    <property type="term" value="C:cytoplasm"/>
    <property type="evidence" value="ECO:0007669"/>
    <property type="project" value="TreeGrafter"/>
</dbReference>
<organism evidence="10 11">
    <name type="scientific">Marinilactibacillus piezotolerans</name>
    <dbReference type="NCBI Taxonomy" id="258723"/>
    <lineage>
        <taxon>Bacteria</taxon>
        <taxon>Bacillati</taxon>
        <taxon>Bacillota</taxon>
        <taxon>Bacilli</taxon>
        <taxon>Lactobacillales</taxon>
        <taxon>Carnobacteriaceae</taxon>
        <taxon>Marinilactibacillus</taxon>
    </lineage>
</organism>
<evidence type="ECO:0000256" key="5">
    <source>
        <dbReference type="ARBA" id="ARBA00022801"/>
    </source>
</evidence>
<evidence type="ECO:0000256" key="7">
    <source>
        <dbReference type="ARBA" id="ARBA00049158"/>
    </source>
</evidence>
<reference evidence="11" key="1">
    <citation type="submission" date="2016-10" db="EMBL/GenBank/DDBJ databases">
        <authorList>
            <person name="Varghese N."/>
            <person name="Submissions S."/>
        </authorList>
    </citation>
    <scope>NUCLEOTIDE SEQUENCE [LARGE SCALE GENOMIC DNA]</scope>
    <source>
        <strain evidence="11">DSM 16108</strain>
    </source>
</reference>
<dbReference type="GO" id="GO:0004401">
    <property type="term" value="F:histidinol-phosphatase activity"/>
    <property type="evidence" value="ECO:0007669"/>
    <property type="project" value="UniProtKB-UniRule"/>
</dbReference>